<feature type="domain" description="VIT" evidence="13">
    <location>
        <begin position="122"/>
        <end position="251"/>
    </location>
</feature>
<evidence type="ECO:0000313" key="14">
    <source>
        <dbReference type="EMBL" id="CAK8672835.1"/>
    </source>
</evidence>
<evidence type="ECO:0000256" key="9">
    <source>
        <dbReference type="PROSITE-ProRule" id="PRU00059"/>
    </source>
</evidence>
<evidence type="ECO:0000256" key="5">
    <source>
        <dbReference type="ARBA" id="ARBA00022729"/>
    </source>
</evidence>
<evidence type="ECO:0000313" key="15">
    <source>
        <dbReference type="Proteomes" id="UP001642483"/>
    </source>
</evidence>
<dbReference type="SUPFAM" id="SSF53300">
    <property type="entry name" value="vWA-like"/>
    <property type="match status" value="1"/>
</dbReference>
<dbReference type="SUPFAM" id="SSF49854">
    <property type="entry name" value="Spermadhesin, CUB domain"/>
    <property type="match status" value="1"/>
</dbReference>
<dbReference type="InterPro" id="IPR050934">
    <property type="entry name" value="ITIH"/>
</dbReference>
<dbReference type="Pfam" id="PF06668">
    <property type="entry name" value="ITI_HC_C"/>
    <property type="match status" value="1"/>
</dbReference>
<dbReference type="Pfam" id="PF08487">
    <property type="entry name" value="VIT"/>
    <property type="match status" value="1"/>
</dbReference>
<organism evidence="14 15">
    <name type="scientific">Clavelina lepadiformis</name>
    <name type="common">Light-bulb sea squirt</name>
    <name type="synonym">Ascidia lepadiformis</name>
    <dbReference type="NCBI Taxonomy" id="159417"/>
    <lineage>
        <taxon>Eukaryota</taxon>
        <taxon>Metazoa</taxon>
        <taxon>Chordata</taxon>
        <taxon>Tunicata</taxon>
        <taxon>Ascidiacea</taxon>
        <taxon>Aplousobranchia</taxon>
        <taxon>Clavelinidae</taxon>
        <taxon>Clavelina</taxon>
    </lineage>
</organism>
<evidence type="ECO:0000256" key="2">
    <source>
        <dbReference type="ARBA" id="ARBA00010158"/>
    </source>
</evidence>
<evidence type="ECO:0000256" key="4">
    <source>
        <dbReference type="ARBA" id="ARBA00022690"/>
    </source>
</evidence>
<comment type="subcellular location">
    <subcellularLocation>
        <location evidence="1">Secreted</location>
    </subcellularLocation>
</comment>
<dbReference type="PANTHER" id="PTHR10338:SF108">
    <property type="entry name" value="INTER-ALPHA-TRYPSIN INHIBITOR HEAVY CHAIN H4-LIKE PROTEIN"/>
    <property type="match status" value="1"/>
</dbReference>
<feature type="domain" description="VWFA" evidence="12">
    <location>
        <begin position="372"/>
        <end position="559"/>
    </location>
</feature>
<dbReference type="InterPro" id="IPR000859">
    <property type="entry name" value="CUB_dom"/>
</dbReference>
<keyword evidence="8" id="KW-0325">Glycoprotein</keyword>
<feature type="chain" id="PRO_5045353809" evidence="10">
    <location>
        <begin position="23"/>
        <end position="1001"/>
    </location>
</feature>
<protein>
    <submittedName>
        <fullName evidence="14">Uncharacterized protein</fullName>
    </submittedName>
</protein>
<dbReference type="CDD" id="cd00041">
    <property type="entry name" value="CUB"/>
    <property type="match status" value="1"/>
</dbReference>
<dbReference type="SMART" id="SM00327">
    <property type="entry name" value="VWA"/>
    <property type="match status" value="1"/>
</dbReference>
<dbReference type="InterPro" id="IPR013694">
    <property type="entry name" value="VIT"/>
</dbReference>
<dbReference type="EMBL" id="CAWYQH010000001">
    <property type="protein sequence ID" value="CAK8672835.1"/>
    <property type="molecule type" value="Genomic_DNA"/>
</dbReference>
<keyword evidence="3" id="KW-0964">Secreted</keyword>
<proteinExistence type="inferred from homology"/>
<dbReference type="SMART" id="SM00609">
    <property type="entry name" value="VIT"/>
    <property type="match status" value="1"/>
</dbReference>
<dbReference type="InterPro" id="IPR002035">
    <property type="entry name" value="VWF_A"/>
</dbReference>
<dbReference type="Gene3D" id="2.60.120.290">
    <property type="entry name" value="Spermadhesin, CUB domain"/>
    <property type="match status" value="1"/>
</dbReference>
<dbReference type="InterPro" id="IPR035914">
    <property type="entry name" value="Sperma_CUB_dom_sf"/>
</dbReference>
<comment type="similarity">
    <text evidence="2">Belongs to the ITIH family.</text>
</comment>
<dbReference type="Pfam" id="PF00431">
    <property type="entry name" value="CUB"/>
    <property type="match status" value="1"/>
</dbReference>
<keyword evidence="4" id="KW-0646">Protease inhibitor</keyword>
<dbReference type="PANTHER" id="PTHR10338">
    <property type="entry name" value="INTER-ALPHA-TRYPSIN INHIBITOR HEAVY CHAIN FAMILY MEMBER"/>
    <property type="match status" value="1"/>
</dbReference>
<reference evidence="14 15" key="1">
    <citation type="submission" date="2024-02" db="EMBL/GenBank/DDBJ databases">
        <authorList>
            <person name="Daric V."/>
            <person name="Darras S."/>
        </authorList>
    </citation>
    <scope>NUCLEOTIDE SEQUENCE [LARGE SCALE GENOMIC DNA]</scope>
</reference>
<dbReference type="Proteomes" id="UP001642483">
    <property type="component" value="Unassembled WGS sequence"/>
</dbReference>
<evidence type="ECO:0000256" key="1">
    <source>
        <dbReference type="ARBA" id="ARBA00004613"/>
    </source>
</evidence>
<evidence type="ECO:0000259" key="13">
    <source>
        <dbReference type="PROSITE" id="PS51468"/>
    </source>
</evidence>
<dbReference type="Gene3D" id="3.40.50.410">
    <property type="entry name" value="von Willebrand factor, type A domain"/>
    <property type="match status" value="1"/>
</dbReference>
<dbReference type="Pfam" id="PF00092">
    <property type="entry name" value="VWA"/>
    <property type="match status" value="1"/>
</dbReference>
<feature type="signal peptide" evidence="10">
    <location>
        <begin position="1"/>
        <end position="22"/>
    </location>
</feature>
<dbReference type="SMART" id="SM00042">
    <property type="entry name" value="CUB"/>
    <property type="match status" value="1"/>
</dbReference>
<keyword evidence="15" id="KW-1185">Reference proteome</keyword>
<accession>A0ABP0EZB7</accession>
<evidence type="ECO:0000256" key="8">
    <source>
        <dbReference type="ARBA" id="ARBA00023180"/>
    </source>
</evidence>
<dbReference type="InterPro" id="IPR010600">
    <property type="entry name" value="ITI_HC_C"/>
</dbReference>
<evidence type="ECO:0000256" key="3">
    <source>
        <dbReference type="ARBA" id="ARBA00022525"/>
    </source>
</evidence>
<dbReference type="PROSITE" id="PS51468">
    <property type="entry name" value="VIT"/>
    <property type="match status" value="1"/>
</dbReference>
<evidence type="ECO:0000256" key="7">
    <source>
        <dbReference type="ARBA" id="ARBA00023157"/>
    </source>
</evidence>
<dbReference type="PROSITE" id="PS01180">
    <property type="entry name" value="CUB"/>
    <property type="match status" value="1"/>
</dbReference>
<keyword evidence="7" id="KW-1015">Disulfide bond</keyword>
<evidence type="ECO:0000256" key="6">
    <source>
        <dbReference type="ARBA" id="ARBA00022900"/>
    </source>
</evidence>
<keyword evidence="6" id="KW-0722">Serine protease inhibitor</keyword>
<gene>
    <name evidence="14" type="ORF">CVLEPA_LOCUS2514</name>
</gene>
<evidence type="ECO:0000259" key="11">
    <source>
        <dbReference type="PROSITE" id="PS01180"/>
    </source>
</evidence>
<dbReference type="InterPro" id="IPR036465">
    <property type="entry name" value="vWFA_dom_sf"/>
</dbReference>
<comment type="caution">
    <text evidence="9">Lacks conserved residue(s) required for the propagation of feature annotation.</text>
</comment>
<comment type="caution">
    <text evidence="14">The sequence shown here is derived from an EMBL/GenBank/DDBJ whole genome shotgun (WGS) entry which is preliminary data.</text>
</comment>
<evidence type="ECO:0000259" key="12">
    <source>
        <dbReference type="PROSITE" id="PS50234"/>
    </source>
</evidence>
<dbReference type="PROSITE" id="PS50234">
    <property type="entry name" value="VWFA"/>
    <property type="match status" value="1"/>
</dbReference>
<keyword evidence="5 10" id="KW-0732">Signal</keyword>
<feature type="domain" description="CUB" evidence="11">
    <location>
        <begin position="13"/>
        <end position="136"/>
    </location>
</feature>
<name>A0ABP0EZB7_CLALP</name>
<sequence>MVFSLTYLAIITCILKAFSAEAKNVFVYLSASPKTESFASQNYPRNYPNNASTVWMITSSTSDQVELKLLGFDTEKDFDIVQIRDGDSLESMLLATFHGREVDTNSIVSSRRKLLVSFTTDGSVSYRGFNISYRTVLFTDIKITSFIHSGLVDTCVTSDVINDSNITRTVSFLHILPEKALISYFSIKINNTYIPGRLMTKHSLPTIYEDHPVHQLKKKTHPESGEVLRKFEMIYRMQPNTGIQFKLKYSHVLFRSQSRYLYKGIFLRENLVNSLIADVYVCTNVNTKFLRTPTPSIFSEMDILHGTVLEKKGNFSHITFRSVGKHNNPLWKSEIYVEYDTERTAESGCVFVDERGYFIHKFSPNLPALPRKVIFVLDISGSMAGRKIQQVRSAVSNILQTLGNKDSFNIVLFESVARVWKTDVGLVRATAGNLISARRYISAIDPEGATNINEAIVTALDLLQRDNKEDSSKVNPFLDFIIFLTDGQPTVGARSTDVILKNVEKKNNQGYGIIAIGFGKHVDSGFLQELAKKNKGIWRHISEKADASIQIQKFLTKTLIAPILFDVKLTYRPNIATLSTKLFHSVLRRGGEIVVAGKIEGTSRMPATGDIVSLIATGKTDKDKKNMTYELEVCPIQDCVIPDATEDKKENLAERFYAILRLRDISRYMRSTLTAEEKKNYRREATELSIRYSLVTNMTILIVEKNNSRLPTHVQPRSPNFPGLPVNSGDVLPWIFEGDPHFIVRLNQKIKVCFTLGGIPNKVYKILHDSKLGVTVNGFVVRAPPSGLADEIHKTNFPNKAPETYFQRLSFIFTRVKLSFLVSPHNVTIVNNTNAKKSHEYTIDASDDFFFLNEIEIKFSIYGVGKMYSYVNLTLPEKVTFIVKLHRTRDQVLLNHTEHREDHLDMEVDGAQHLSKQISGIFGDIASTSLHSSWQSPKILKHEKQFILFYRNQQTKVHKAFLHNPMKRHSYVPCWHVCDSRILTGKPVSSYLVPDLLNTGS</sequence>
<evidence type="ECO:0000256" key="10">
    <source>
        <dbReference type="SAM" id="SignalP"/>
    </source>
</evidence>